<keyword evidence="1" id="KW-0812">Transmembrane</keyword>
<name>A0A6N3DS84_9CLOT</name>
<evidence type="ECO:0000313" key="2">
    <source>
        <dbReference type="EMBL" id="VYU29989.1"/>
    </source>
</evidence>
<keyword evidence="1" id="KW-1133">Transmembrane helix</keyword>
<protein>
    <submittedName>
        <fullName evidence="2">Uncharacterized protein</fullName>
    </submittedName>
</protein>
<gene>
    <name evidence="2" type="ORF">CTLFYP3_01996</name>
</gene>
<dbReference type="EMBL" id="CACRTO010000019">
    <property type="protein sequence ID" value="VYU29989.1"/>
    <property type="molecule type" value="Genomic_DNA"/>
</dbReference>
<evidence type="ECO:0000256" key="1">
    <source>
        <dbReference type="SAM" id="Phobius"/>
    </source>
</evidence>
<feature type="transmembrane region" description="Helical" evidence="1">
    <location>
        <begin position="38"/>
        <end position="56"/>
    </location>
</feature>
<accession>A0A6N3DS84</accession>
<reference evidence="2" key="1">
    <citation type="submission" date="2019-11" db="EMBL/GenBank/DDBJ databases">
        <authorList>
            <person name="Feng L."/>
        </authorList>
    </citation>
    <scope>NUCLEOTIDE SEQUENCE</scope>
    <source>
        <strain evidence="2">CTertiumLFYP3</strain>
    </source>
</reference>
<keyword evidence="1" id="KW-0472">Membrane</keyword>
<proteinExistence type="predicted"/>
<dbReference type="AlphaFoldDB" id="A0A6N3DS84"/>
<organism evidence="2">
    <name type="scientific">Clostridium tertium</name>
    <dbReference type="NCBI Taxonomy" id="1559"/>
    <lineage>
        <taxon>Bacteria</taxon>
        <taxon>Bacillati</taxon>
        <taxon>Bacillota</taxon>
        <taxon>Clostridia</taxon>
        <taxon>Eubacteriales</taxon>
        <taxon>Clostridiaceae</taxon>
        <taxon>Clostridium</taxon>
    </lineage>
</organism>
<sequence>MYGHIENIFYNFSNSYLLFEILLISISIFLILIFRELIIILILILRNFVVIQIIIIKTIGRVRKCL</sequence>
<feature type="transmembrane region" description="Helical" evidence="1">
    <location>
        <begin position="12"/>
        <end position="32"/>
    </location>
</feature>